<evidence type="ECO:0000256" key="1">
    <source>
        <dbReference type="SAM" id="MobiDB-lite"/>
    </source>
</evidence>
<feature type="compositionally biased region" description="Basic residues" evidence="1">
    <location>
        <begin position="158"/>
        <end position="169"/>
    </location>
</feature>
<feature type="compositionally biased region" description="Basic residues" evidence="1">
    <location>
        <begin position="279"/>
        <end position="295"/>
    </location>
</feature>
<name>A0AAN7MPQ0_MYCAM</name>
<feature type="region of interest" description="Disordered" evidence="1">
    <location>
        <begin position="142"/>
        <end position="314"/>
    </location>
</feature>
<reference evidence="2 3" key="1">
    <citation type="journal article" date="2023" name="J. Hered.">
        <title>Chromosome-level genome of the wood stork (Mycteria americana) provides insight into avian chromosome evolution.</title>
        <authorList>
            <person name="Flamio R. Jr."/>
            <person name="Ramstad K.M."/>
        </authorList>
    </citation>
    <scope>NUCLEOTIDE SEQUENCE [LARGE SCALE GENOMIC DNA]</scope>
    <source>
        <strain evidence="2">JAX WOST 10</strain>
    </source>
</reference>
<feature type="compositionally biased region" description="Gly residues" evidence="1">
    <location>
        <begin position="73"/>
        <end position="82"/>
    </location>
</feature>
<proteinExistence type="predicted"/>
<gene>
    <name evidence="2" type="ORF">QYF61_002729</name>
</gene>
<evidence type="ECO:0000313" key="3">
    <source>
        <dbReference type="Proteomes" id="UP001333110"/>
    </source>
</evidence>
<feature type="compositionally biased region" description="Gly residues" evidence="1">
    <location>
        <begin position="90"/>
        <end position="99"/>
    </location>
</feature>
<evidence type="ECO:0000313" key="2">
    <source>
        <dbReference type="EMBL" id="KAK4813898.1"/>
    </source>
</evidence>
<accession>A0AAN7MPQ0</accession>
<feature type="region of interest" description="Disordered" evidence="1">
    <location>
        <begin position="1"/>
        <end position="31"/>
    </location>
</feature>
<feature type="compositionally biased region" description="Low complexity" evidence="1">
    <location>
        <begin position="142"/>
        <end position="157"/>
    </location>
</feature>
<dbReference type="EMBL" id="JAUNZN010000011">
    <property type="protein sequence ID" value="KAK4813898.1"/>
    <property type="molecule type" value="Genomic_DNA"/>
</dbReference>
<comment type="caution">
    <text evidence="2">The sequence shown here is derived from an EMBL/GenBank/DDBJ whole genome shotgun (WGS) entry which is preliminary data.</text>
</comment>
<feature type="compositionally biased region" description="Basic and acidic residues" evidence="1">
    <location>
        <begin position="171"/>
        <end position="183"/>
    </location>
</feature>
<sequence>MGFRAPSRSKSPAAEGQPPRSVPREARSPGQVEVTQLVAASAAVQVLPCYRLLRTTPRRPEALRGPRARARRGGGGGGGGGRRGTRSPGAAGGGGGVGWRPGSAARAGAPQPCPRPGAAWRCSACLAEGARVPLCASQRLSLRSTRQRSEAAAGRSGTRSRRRRHRPAVRSRPDTEGGHRQRAEGAGPSPAEVRVKTAGAGWGGCGGRPEKATANPPPPLTCARTPPSSLRPPGPAAAPRRPRAPRSRRAPHAPPRPPLAPSTRSRFNRSTVASDTKWRRAGGVRLRQRGCRGRRPERGGVGGGEEGGPARREAAARGRLGAAGGVGGTGARMARQLQTRGRGVSRRAPVRASVRHALLRAGLAAAAGGCAVPGPARPGPAPRPSGEPARALPLGFPVWQAARRRHRVGDVFRAEPAAKLSGPPEQEAVPQAPGERACEEDKATVKVHTEICAFLCAFLFAA</sequence>
<protein>
    <submittedName>
        <fullName evidence="2">Uncharacterized protein</fullName>
    </submittedName>
</protein>
<dbReference type="AlphaFoldDB" id="A0AAN7MPQ0"/>
<feature type="region of interest" description="Disordered" evidence="1">
    <location>
        <begin position="415"/>
        <end position="434"/>
    </location>
</feature>
<organism evidence="2 3">
    <name type="scientific">Mycteria americana</name>
    <name type="common">Wood stork</name>
    <dbReference type="NCBI Taxonomy" id="33587"/>
    <lineage>
        <taxon>Eukaryota</taxon>
        <taxon>Metazoa</taxon>
        <taxon>Chordata</taxon>
        <taxon>Craniata</taxon>
        <taxon>Vertebrata</taxon>
        <taxon>Euteleostomi</taxon>
        <taxon>Archelosauria</taxon>
        <taxon>Archosauria</taxon>
        <taxon>Dinosauria</taxon>
        <taxon>Saurischia</taxon>
        <taxon>Theropoda</taxon>
        <taxon>Coelurosauria</taxon>
        <taxon>Aves</taxon>
        <taxon>Neognathae</taxon>
        <taxon>Neoaves</taxon>
        <taxon>Aequornithes</taxon>
        <taxon>Ciconiiformes</taxon>
        <taxon>Ciconiidae</taxon>
        <taxon>Mycteria</taxon>
    </lineage>
</organism>
<feature type="compositionally biased region" description="Basic residues" evidence="1">
    <location>
        <begin position="240"/>
        <end position="251"/>
    </location>
</feature>
<keyword evidence="3" id="KW-1185">Reference proteome</keyword>
<feature type="region of interest" description="Disordered" evidence="1">
    <location>
        <begin position="57"/>
        <end position="114"/>
    </location>
</feature>
<dbReference type="Proteomes" id="UP001333110">
    <property type="component" value="Unassembled WGS sequence"/>
</dbReference>